<evidence type="ECO:0000313" key="4">
    <source>
        <dbReference type="EMBL" id="GAP14171.1"/>
    </source>
</evidence>
<proteinExistence type="inferred from homology"/>
<dbReference type="GO" id="GO:0046872">
    <property type="term" value="F:metal ion binding"/>
    <property type="evidence" value="ECO:0007669"/>
    <property type="project" value="UniProtKB-KW"/>
</dbReference>
<dbReference type="CDD" id="cd07249">
    <property type="entry name" value="MMCE"/>
    <property type="match status" value="1"/>
</dbReference>
<feature type="domain" description="VOC" evidence="3">
    <location>
        <begin position="6"/>
        <end position="133"/>
    </location>
</feature>
<dbReference type="STRING" id="360412.LARV_01937"/>
<dbReference type="RefSeq" id="WP_075073458.1">
    <property type="nucleotide sequence ID" value="NZ_DF967972.1"/>
</dbReference>
<dbReference type="PANTHER" id="PTHR43048">
    <property type="entry name" value="METHYLMALONYL-COA EPIMERASE"/>
    <property type="match status" value="1"/>
</dbReference>
<dbReference type="InterPro" id="IPR051785">
    <property type="entry name" value="MMCE/EMCE_epimerase"/>
</dbReference>
<keyword evidence="5" id="KW-1185">Reference proteome</keyword>
<dbReference type="InterPro" id="IPR004360">
    <property type="entry name" value="Glyas_Fos-R_dOase_dom"/>
</dbReference>
<dbReference type="InterPro" id="IPR029068">
    <property type="entry name" value="Glyas_Bleomycin-R_OHBP_Dase"/>
</dbReference>
<dbReference type="GO" id="GO:0046491">
    <property type="term" value="P:L-methylmalonyl-CoA metabolic process"/>
    <property type="evidence" value="ECO:0007669"/>
    <property type="project" value="TreeGrafter"/>
</dbReference>
<dbReference type="PANTHER" id="PTHR43048:SF3">
    <property type="entry name" value="METHYLMALONYL-COA EPIMERASE, MITOCHONDRIAL"/>
    <property type="match status" value="1"/>
</dbReference>
<keyword evidence="2" id="KW-0479">Metal-binding</keyword>
<dbReference type="Proteomes" id="UP000055060">
    <property type="component" value="Unassembled WGS sequence"/>
</dbReference>
<evidence type="ECO:0000256" key="2">
    <source>
        <dbReference type="ARBA" id="ARBA00022723"/>
    </source>
</evidence>
<dbReference type="EMBL" id="DF967972">
    <property type="protein sequence ID" value="GAP14171.1"/>
    <property type="molecule type" value="Genomic_DNA"/>
</dbReference>
<dbReference type="Pfam" id="PF00903">
    <property type="entry name" value="Glyoxalase"/>
    <property type="match status" value="1"/>
</dbReference>
<comment type="similarity">
    <text evidence="1">Belongs to the methylmalonyl-CoA epimerase family.</text>
</comment>
<dbReference type="Gene3D" id="3.10.180.10">
    <property type="entry name" value="2,3-Dihydroxybiphenyl 1,2-Dioxygenase, domain 1"/>
    <property type="match status" value="1"/>
</dbReference>
<dbReference type="OrthoDB" id="9788468at2"/>
<sequence>MPKIIKINHIGIAVPDIDASLTFWRDALGLEVDHVEEVASSKSMVAFIPCGESDVELVKPTADDTGVAKFIAERGAGMHHLCFEVDDIDAMLTELKAKGVRLINETAQVLPGRKMAFVHPKSTGGVLVELYQLTH</sequence>
<dbReference type="GO" id="GO:0004493">
    <property type="term" value="F:methylmalonyl-CoA epimerase activity"/>
    <property type="evidence" value="ECO:0007669"/>
    <property type="project" value="TreeGrafter"/>
</dbReference>
<reference evidence="4" key="1">
    <citation type="submission" date="2015-07" db="EMBL/GenBank/DDBJ databases">
        <title>Draft Genome Sequences of Anaerolinea thermolimosa IMO-1, Bellilinea caldifistulae GOMI-1, Leptolinea tardivitalis YMTK-2, Levilinea saccharolytica KIBI-1,Longilinea arvoryzae KOME-1, Previously Described as Members of the Anaerolineaceae (Chloroflexi).</title>
        <authorList>
            <person name="Sekiguchi Y."/>
            <person name="Ohashi A."/>
            <person name="Matsuura N."/>
            <person name="Tourlousse M.D."/>
        </authorList>
    </citation>
    <scope>NUCLEOTIDE SEQUENCE [LARGE SCALE GENOMIC DNA]</scope>
    <source>
        <strain evidence="4">KOME-1</strain>
    </source>
</reference>
<dbReference type="SUPFAM" id="SSF54593">
    <property type="entry name" value="Glyoxalase/Bleomycin resistance protein/Dihydroxybiphenyl dioxygenase"/>
    <property type="match status" value="1"/>
</dbReference>
<evidence type="ECO:0000256" key="1">
    <source>
        <dbReference type="ARBA" id="ARBA00009308"/>
    </source>
</evidence>
<organism evidence="4">
    <name type="scientific">Longilinea arvoryzae</name>
    <dbReference type="NCBI Taxonomy" id="360412"/>
    <lineage>
        <taxon>Bacteria</taxon>
        <taxon>Bacillati</taxon>
        <taxon>Chloroflexota</taxon>
        <taxon>Anaerolineae</taxon>
        <taxon>Anaerolineales</taxon>
        <taxon>Anaerolineaceae</taxon>
        <taxon>Longilinea</taxon>
    </lineage>
</organism>
<evidence type="ECO:0000313" key="5">
    <source>
        <dbReference type="Proteomes" id="UP000055060"/>
    </source>
</evidence>
<protein>
    <submittedName>
        <fullName evidence="4">Methylmalonyl-CoA epimerase</fullName>
    </submittedName>
</protein>
<dbReference type="NCBIfam" id="TIGR03081">
    <property type="entry name" value="metmalonyl_epim"/>
    <property type="match status" value="1"/>
</dbReference>
<gene>
    <name evidence="4" type="ORF">LARV_01937</name>
</gene>
<name>A0A0S7BJQ4_9CHLR</name>
<dbReference type="PROSITE" id="PS51819">
    <property type="entry name" value="VOC"/>
    <property type="match status" value="1"/>
</dbReference>
<dbReference type="AlphaFoldDB" id="A0A0S7BJQ4"/>
<evidence type="ECO:0000259" key="3">
    <source>
        <dbReference type="PROSITE" id="PS51819"/>
    </source>
</evidence>
<accession>A0A0S7BJQ4</accession>
<dbReference type="InterPro" id="IPR017515">
    <property type="entry name" value="MeMalonyl-CoA_epimerase"/>
</dbReference>
<dbReference type="InterPro" id="IPR037523">
    <property type="entry name" value="VOC_core"/>
</dbReference>